<keyword evidence="3" id="KW-1185">Reference proteome</keyword>
<dbReference type="KEGG" id="snan:I6N98_00950"/>
<dbReference type="Proteomes" id="UP000596063">
    <property type="component" value="Chromosome"/>
</dbReference>
<organism evidence="2 3">
    <name type="scientific">Spongiibacter nanhainus</name>
    <dbReference type="NCBI Taxonomy" id="2794344"/>
    <lineage>
        <taxon>Bacteria</taxon>
        <taxon>Pseudomonadati</taxon>
        <taxon>Pseudomonadota</taxon>
        <taxon>Gammaproteobacteria</taxon>
        <taxon>Cellvibrionales</taxon>
        <taxon>Spongiibacteraceae</taxon>
        <taxon>Spongiibacter</taxon>
    </lineage>
</organism>
<dbReference type="RefSeq" id="WP_198569967.1">
    <property type="nucleotide sequence ID" value="NZ_CP066167.1"/>
</dbReference>
<sequence>MIGYTMLGTRDMDRAEQFYNALLAEMGCGQLFKADRFIAWGDDSGQMFCICYPYDGEEATVGNGVMIALSVASAEQVDALHAKALELGATNEGEPGPRMDTFYCGYIRDLDGNKLNFFTPLKTQ</sequence>
<name>A0A7T4R124_9GAMM</name>
<dbReference type="EMBL" id="CP066167">
    <property type="protein sequence ID" value="QQD18476.1"/>
    <property type="molecule type" value="Genomic_DNA"/>
</dbReference>
<dbReference type="InterPro" id="IPR004360">
    <property type="entry name" value="Glyas_Fos-R_dOase_dom"/>
</dbReference>
<dbReference type="SUPFAM" id="SSF54593">
    <property type="entry name" value="Glyoxalase/Bleomycin resistance protein/Dihydroxybiphenyl dioxygenase"/>
    <property type="match status" value="1"/>
</dbReference>
<proteinExistence type="predicted"/>
<dbReference type="PANTHER" id="PTHR35006:SF1">
    <property type="entry name" value="BLL2941 PROTEIN"/>
    <property type="match status" value="1"/>
</dbReference>
<dbReference type="Pfam" id="PF00903">
    <property type="entry name" value="Glyoxalase"/>
    <property type="match status" value="1"/>
</dbReference>
<dbReference type="PANTHER" id="PTHR35006">
    <property type="entry name" value="GLYOXALASE FAMILY PROTEIN (AFU_ORTHOLOGUE AFUA_5G14830)"/>
    <property type="match status" value="1"/>
</dbReference>
<evidence type="ECO:0000259" key="1">
    <source>
        <dbReference type="PROSITE" id="PS51819"/>
    </source>
</evidence>
<dbReference type="InterPro" id="IPR037523">
    <property type="entry name" value="VOC_core"/>
</dbReference>
<evidence type="ECO:0000313" key="2">
    <source>
        <dbReference type="EMBL" id="QQD18476.1"/>
    </source>
</evidence>
<protein>
    <submittedName>
        <fullName evidence="2">VOC family protein</fullName>
    </submittedName>
</protein>
<accession>A0A7T4R124</accession>
<dbReference type="AlphaFoldDB" id="A0A7T4R124"/>
<dbReference type="CDD" id="cd07262">
    <property type="entry name" value="VOC_like"/>
    <property type="match status" value="1"/>
</dbReference>
<dbReference type="PROSITE" id="PS51819">
    <property type="entry name" value="VOC"/>
    <property type="match status" value="1"/>
</dbReference>
<gene>
    <name evidence="2" type="ORF">I6N98_00950</name>
</gene>
<dbReference type="Gene3D" id="3.10.180.10">
    <property type="entry name" value="2,3-Dihydroxybiphenyl 1,2-Dioxygenase, domain 1"/>
    <property type="match status" value="1"/>
</dbReference>
<evidence type="ECO:0000313" key="3">
    <source>
        <dbReference type="Proteomes" id="UP000596063"/>
    </source>
</evidence>
<dbReference type="InterPro" id="IPR029068">
    <property type="entry name" value="Glyas_Bleomycin-R_OHBP_Dase"/>
</dbReference>
<reference evidence="2 3" key="1">
    <citation type="submission" date="2020-12" db="EMBL/GenBank/DDBJ databases">
        <authorList>
            <person name="Shan Y."/>
        </authorList>
    </citation>
    <scope>NUCLEOTIDE SEQUENCE [LARGE SCALE GENOMIC DNA]</scope>
    <source>
        <strain evidence="3">csc3.9</strain>
    </source>
</reference>
<feature type="domain" description="VOC" evidence="1">
    <location>
        <begin position="1"/>
        <end position="120"/>
    </location>
</feature>